<dbReference type="InterPro" id="IPR016181">
    <property type="entry name" value="Acyl_CoA_acyltransferase"/>
</dbReference>
<keyword evidence="2" id="KW-0436">Ligase</keyword>
<dbReference type="InterPro" id="IPR000182">
    <property type="entry name" value="GNAT_dom"/>
</dbReference>
<dbReference type="InterPro" id="IPR003781">
    <property type="entry name" value="CoA-bd"/>
</dbReference>
<name>A0A7W6APK0_9HYPH</name>
<dbReference type="SUPFAM" id="SSF56059">
    <property type="entry name" value="Glutathione synthetase ATP-binding domain-like"/>
    <property type="match status" value="1"/>
</dbReference>
<protein>
    <submittedName>
        <fullName evidence="8">Acetyltransferase</fullName>
    </submittedName>
</protein>
<dbReference type="Pfam" id="PF13549">
    <property type="entry name" value="ATP-grasp_5"/>
    <property type="match status" value="1"/>
</dbReference>
<evidence type="ECO:0000256" key="6">
    <source>
        <dbReference type="SAM" id="MobiDB-lite"/>
    </source>
</evidence>
<evidence type="ECO:0000259" key="7">
    <source>
        <dbReference type="PROSITE" id="PS51186"/>
    </source>
</evidence>
<keyword evidence="3" id="KW-0547">Nucleotide-binding</keyword>
<dbReference type="EMBL" id="JACIDN010000007">
    <property type="protein sequence ID" value="MBB3904366.1"/>
    <property type="molecule type" value="Genomic_DNA"/>
</dbReference>
<comment type="similarity">
    <text evidence="5">In the N-terminal section; belongs to the acetate CoA ligase alpha subunit family.</text>
</comment>
<comment type="caution">
    <text evidence="8">The sequence shown here is derived from an EMBL/GenBank/DDBJ whole genome shotgun (WGS) entry which is preliminary data.</text>
</comment>
<dbReference type="InterPro" id="IPR013815">
    <property type="entry name" value="ATP_grasp_subdomain_1"/>
</dbReference>
<dbReference type="Gene3D" id="3.40.50.261">
    <property type="entry name" value="Succinyl-CoA synthetase domains"/>
    <property type="match status" value="2"/>
</dbReference>
<dbReference type="SUPFAM" id="SSF55729">
    <property type="entry name" value="Acyl-CoA N-acyltransferases (Nat)"/>
    <property type="match status" value="1"/>
</dbReference>
<dbReference type="InterPro" id="IPR036291">
    <property type="entry name" value="NAD(P)-bd_dom_sf"/>
</dbReference>
<gene>
    <name evidence="8" type="ORF">GGR33_003885</name>
</gene>
<evidence type="ECO:0000256" key="2">
    <source>
        <dbReference type="ARBA" id="ARBA00022598"/>
    </source>
</evidence>
<evidence type="ECO:0000313" key="9">
    <source>
        <dbReference type="Proteomes" id="UP000517759"/>
    </source>
</evidence>
<keyword evidence="4" id="KW-0067">ATP-binding</keyword>
<dbReference type="InterPro" id="IPR032875">
    <property type="entry name" value="Succ_CoA_lig_flav_dom"/>
</dbReference>
<feature type="domain" description="N-acetyltransferase" evidence="7">
    <location>
        <begin position="779"/>
        <end position="932"/>
    </location>
</feature>
<evidence type="ECO:0000256" key="5">
    <source>
        <dbReference type="ARBA" id="ARBA00060888"/>
    </source>
</evidence>
<dbReference type="Proteomes" id="UP000517759">
    <property type="component" value="Unassembled WGS sequence"/>
</dbReference>
<dbReference type="Pfam" id="PF13607">
    <property type="entry name" value="Succ_CoA_lig"/>
    <property type="match status" value="1"/>
</dbReference>
<dbReference type="Pfam" id="PF13380">
    <property type="entry name" value="CoA_binding_2"/>
    <property type="match status" value="1"/>
</dbReference>
<feature type="region of interest" description="Disordered" evidence="6">
    <location>
        <begin position="726"/>
        <end position="754"/>
    </location>
</feature>
<keyword evidence="8" id="KW-0808">Transferase</keyword>
<evidence type="ECO:0000313" key="8">
    <source>
        <dbReference type="EMBL" id="MBB3904366.1"/>
    </source>
</evidence>
<dbReference type="Gene3D" id="3.40.630.30">
    <property type="match status" value="1"/>
</dbReference>
<dbReference type="PANTHER" id="PTHR43334:SF1">
    <property type="entry name" value="3-HYDROXYPROPIONATE--COA LIGASE [ADP-FORMING]"/>
    <property type="match status" value="1"/>
</dbReference>
<organism evidence="8 9">
    <name type="scientific">Methylobacterium brachythecii</name>
    <dbReference type="NCBI Taxonomy" id="1176177"/>
    <lineage>
        <taxon>Bacteria</taxon>
        <taxon>Pseudomonadati</taxon>
        <taxon>Pseudomonadota</taxon>
        <taxon>Alphaproteobacteria</taxon>
        <taxon>Hyphomicrobiales</taxon>
        <taxon>Methylobacteriaceae</taxon>
        <taxon>Methylobacterium</taxon>
    </lineage>
</organism>
<sequence length="932" mass="98580">MSTYGFATMLAPRSVAIVGAGEREGSVGRAVIDSLRAGGFDGAIRPVNRNYDTIDGLPCCPNLAGLPETPDLVLIATPPETVPGIVAEAGACGAAAAAVLSAHLGRGEEAPIGAARRAAREHSLRLLGPDSIGLAVPGRKLNATLLAHPPLAGDLALVTQSGTVASAIAAWAHRREVGFSAILTVGRSADVDVADALDHFAADLHTRAILLSLHRIEDARKFLSAARAAARVKPVVVLRTGRHEPQEETPQTHTGALARPDAVYAAALRRAGLLSVDTLDEMFSAAETLRRQRPFPGRRLMIVANGRGIGALAADRLAEQGGTAADCAPETLAALDGIRHGASKNPIDLGVDAEAKDYAAGLKPLLAARENDALLVIHVPTARAGARQTAETIAAAVAEARRGGDRKKPVFAVSVGESPAAAAVYAKAGIPLFPTDADAVDGFLHVVRYREAQDDLMRTPASLPQDFRPDVEAARAIVEAALAGGQSWLDPLSVKALLAAYGIPMQPCLLAPDGELAAEAAWPMIAQGQPVALKLVSPDIVHKSDVGGVRLGLTSEADVREAATRMVARVRALQPEARITGFAVQAMVPRGASRELIVGLAEDRTFGPVVVFGRGGTAVEVIDDRALGLPPLDLRLAADQIARTRVARRLAAYRDVPAADSEAIALVLVKLSQLAADLPEVRELDINPLLADAAGVLGLDGRVRVARATALGRNVFHVKQILSREAGDTQTRHSGAGFPPPARPGITESKRPVSPHAHLAIRPYPVEWEREMTLKGRAIHVRPVRPEDEGLFAAFFAEIDPEDVRLRFFTPMKHFSHAFLARLTQLDYARAIAFVAIDAADQTMLGAVRLHADANHKSGEFAILVRSDIKGVGLGYALMRLMLDWARAEGIGLVEGMVLAENKAMLAVCRRLGFEAKPDRDDPSVTKVMLRL</sequence>
<dbReference type="PROSITE" id="PS51186">
    <property type="entry name" value="GNAT"/>
    <property type="match status" value="1"/>
</dbReference>
<dbReference type="InterPro" id="IPR016102">
    <property type="entry name" value="Succinyl-CoA_synth-like"/>
</dbReference>
<dbReference type="RefSeq" id="WP_183508130.1">
    <property type="nucleotide sequence ID" value="NZ_JACIDN010000007.1"/>
</dbReference>
<proteinExistence type="inferred from homology"/>
<accession>A0A7W6APK0</accession>
<evidence type="ECO:0000256" key="3">
    <source>
        <dbReference type="ARBA" id="ARBA00022741"/>
    </source>
</evidence>
<dbReference type="Pfam" id="PF13302">
    <property type="entry name" value="Acetyltransf_3"/>
    <property type="match status" value="1"/>
</dbReference>
<dbReference type="AlphaFoldDB" id="A0A7W6APK0"/>
<dbReference type="PANTHER" id="PTHR43334">
    <property type="entry name" value="ACETATE--COA LIGASE [ADP-FORMING]"/>
    <property type="match status" value="1"/>
</dbReference>
<dbReference type="FunFam" id="3.30.1490.20:FF:000020">
    <property type="entry name" value="Protein lysine acetyltransferase"/>
    <property type="match status" value="1"/>
</dbReference>
<dbReference type="GO" id="GO:0016747">
    <property type="term" value="F:acyltransferase activity, transferring groups other than amino-acyl groups"/>
    <property type="evidence" value="ECO:0007669"/>
    <property type="project" value="InterPro"/>
</dbReference>
<dbReference type="SUPFAM" id="SSF52210">
    <property type="entry name" value="Succinyl-CoA synthetase domains"/>
    <property type="match status" value="2"/>
</dbReference>
<dbReference type="GO" id="GO:0006099">
    <property type="term" value="P:tricarboxylic acid cycle"/>
    <property type="evidence" value="ECO:0007669"/>
    <property type="project" value="UniProtKB-KW"/>
</dbReference>
<dbReference type="InterPro" id="IPR051538">
    <property type="entry name" value="Acyl-CoA_Synth/Transferase"/>
</dbReference>
<dbReference type="Gene3D" id="3.40.50.720">
    <property type="entry name" value="NAD(P)-binding Rossmann-like Domain"/>
    <property type="match status" value="1"/>
</dbReference>
<evidence type="ECO:0000256" key="1">
    <source>
        <dbReference type="ARBA" id="ARBA00022532"/>
    </source>
</evidence>
<dbReference type="SMART" id="SM00881">
    <property type="entry name" value="CoA_binding"/>
    <property type="match status" value="1"/>
</dbReference>
<evidence type="ECO:0000256" key="4">
    <source>
        <dbReference type="ARBA" id="ARBA00022840"/>
    </source>
</evidence>
<reference evidence="8 9" key="1">
    <citation type="submission" date="2020-08" db="EMBL/GenBank/DDBJ databases">
        <title>Genomic Encyclopedia of Type Strains, Phase IV (KMG-IV): sequencing the most valuable type-strain genomes for metagenomic binning, comparative biology and taxonomic classification.</title>
        <authorList>
            <person name="Goeker M."/>
        </authorList>
    </citation>
    <scope>NUCLEOTIDE SEQUENCE [LARGE SCALE GENOMIC DNA]</scope>
    <source>
        <strain evidence="8 9">DSM 24105</strain>
    </source>
</reference>
<keyword evidence="1" id="KW-0816">Tricarboxylic acid cycle</keyword>
<dbReference type="GO" id="GO:0016874">
    <property type="term" value="F:ligase activity"/>
    <property type="evidence" value="ECO:0007669"/>
    <property type="project" value="UniProtKB-KW"/>
</dbReference>
<dbReference type="SUPFAM" id="SSF51735">
    <property type="entry name" value="NAD(P)-binding Rossmann-fold domains"/>
    <property type="match status" value="1"/>
</dbReference>
<dbReference type="Gene3D" id="3.30.1490.20">
    <property type="entry name" value="ATP-grasp fold, A domain"/>
    <property type="match status" value="1"/>
</dbReference>
<dbReference type="GO" id="GO:0005524">
    <property type="term" value="F:ATP binding"/>
    <property type="evidence" value="ECO:0007669"/>
    <property type="project" value="UniProtKB-KW"/>
</dbReference>
<dbReference type="Gene3D" id="3.30.470.20">
    <property type="entry name" value="ATP-grasp fold, B domain"/>
    <property type="match status" value="1"/>
</dbReference>